<accession>A0ABW4I7P7</accession>
<protein>
    <submittedName>
        <fullName evidence="12">BspA family leucine-rich repeat surface protein</fullName>
    </submittedName>
</protein>
<feature type="domain" description="MBG" evidence="11">
    <location>
        <begin position="2566"/>
        <end position="2645"/>
    </location>
</feature>
<evidence type="ECO:0000256" key="5">
    <source>
        <dbReference type="ARBA" id="ARBA00022989"/>
    </source>
</evidence>
<keyword evidence="8" id="KW-0325">Glycoprotein</keyword>
<evidence type="ECO:0000256" key="9">
    <source>
        <dbReference type="ARBA" id="ARBA00037847"/>
    </source>
</evidence>
<dbReference type="RefSeq" id="WP_379660657.1">
    <property type="nucleotide sequence ID" value="NZ_JBHUDG010000001.1"/>
</dbReference>
<proteinExistence type="predicted"/>
<dbReference type="InterPro" id="IPR041286">
    <property type="entry name" value="MBG_2"/>
</dbReference>
<feature type="domain" description="MBG" evidence="11">
    <location>
        <begin position="2396"/>
        <end position="2474"/>
    </location>
</feature>
<feature type="domain" description="MBG" evidence="11">
    <location>
        <begin position="2141"/>
        <end position="2219"/>
    </location>
</feature>
<keyword evidence="13" id="KW-1185">Reference proteome</keyword>
<dbReference type="Pfam" id="PF18676">
    <property type="entry name" value="MBG_2"/>
    <property type="match status" value="8"/>
</dbReference>
<comment type="caution">
    <text evidence="12">The sequence shown here is derived from an EMBL/GenBank/DDBJ whole genome shotgun (WGS) entry which is preliminary data.</text>
</comment>
<evidence type="ECO:0000313" key="13">
    <source>
        <dbReference type="Proteomes" id="UP001597118"/>
    </source>
</evidence>
<feature type="domain" description="MBG" evidence="11">
    <location>
        <begin position="2226"/>
        <end position="2304"/>
    </location>
</feature>
<reference evidence="13" key="1">
    <citation type="journal article" date="2019" name="Int. J. Syst. Evol. Microbiol.">
        <title>The Global Catalogue of Microorganisms (GCM) 10K type strain sequencing project: providing services to taxonomists for standard genome sequencing and annotation.</title>
        <authorList>
            <consortium name="The Broad Institute Genomics Platform"/>
            <consortium name="The Broad Institute Genome Sequencing Center for Infectious Disease"/>
            <person name="Wu L."/>
            <person name="Ma J."/>
        </authorList>
    </citation>
    <scope>NUCLEOTIDE SEQUENCE [LARGE SCALE GENOMIC DNA]</scope>
    <source>
        <strain evidence="13">CCUG 53762</strain>
    </source>
</reference>
<feature type="domain" description="MBG" evidence="11">
    <location>
        <begin position="2651"/>
        <end position="2720"/>
    </location>
</feature>
<feature type="domain" description="MBG" evidence="11">
    <location>
        <begin position="2311"/>
        <end position="2389"/>
    </location>
</feature>
<dbReference type="InterPro" id="IPR011889">
    <property type="entry name" value="Liste_lipo_26"/>
</dbReference>
<evidence type="ECO:0000256" key="2">
    <source>
        <dbReference type="ARBA" id="ARBA00022475"/>
    </source>
</evidence>
<dbReference type="PANTHER" id="PTHR48052:SF8">
    <property type="entry name" value="LRR RECEPTOR-LIKE SERINE_THREONINE-PROTEIN KINASE FLS2"/>
    <property type="match status" value="1"/>
</dbReference>
<keyword evidence="2" id="KW-1003">Cell membrane</keyword>
<feature type="signal peptide" evidence="10">
    <location>
        <begin position="1"/>
        <end position="23"/>
    </location>
</feature>
<evidence type="ECO:0000259" key="11">
    <source>
        <dbReference type="Pfam" id="PF18676"/>
    </source>
</evidence>
<keyword evidence="6" id="KW-0472">Membrane</keyword>
<dbReference type="PANTHER" id="PTHR48052">
    <property type="entry name" value="UNNAMED PRODUCT"/>
    <property type="match status" value="1"/>
</dbReference>
<dbReference type="Pfam" id="PF13585">
    <property type="entry name" value="CHU_C"/>
    <property type="match status" value="1"/>
</dbReference>
<dbReference type="NCBIfam" id="TIGR02167">
    <property type="entry name" value="Liste_lipo_26"/>
    <property type="match status" value="5"/>
</dbReference>
<dbReference type="SUPFAM" id="SSF141571">
    <property type="entry name" value="Pentapeptide repeat-like"/>
    <property type="match status" value="1"/>
</dbReference>
<dbReference type="InterPro" id="IPR026341">
    <property type="entry name" value="T9SS_type_B"/>
</dbReference>
<evidence type="ECO:0000256" key="8">
    <source>
        <dbReference type="ARBA" id="ARBA00023180"/>
    </source>
</evidence>
<feature type="domain" description="MBG" evidence="11">
    <location>
        <begin position="2062"/>
        <end position="2134"/>
    </location>
</feature>
<name>A0ABW4I7P7_9SPHI</name>
<sequence length="2980" mass="332005">MKLKHLPFWGLLVLLCLKLSASAQQPIVPGSTDNFVTTWKVTAEDTKITIPTVGLSYNYDVYWVSIADPNVFGLLAGLNSSEVIDFGAEGTYRVEISGDFPRFYLGNNDDRLKLYSIVQWGNIEWESMESAFRGAENMVYEATDKPNLSQVTDMSFMFDNARAFNGTIGDWDVSNVKKMKQTFTNAISFNQDLGWTVSNVTDMGLMFWGATAFNGNISNWTVSGVTDMISMFFGATNFNQDLNWDVSNVKNMSMMFSGAVKFNGNIASWVVSSVESMESMFYEARAFNGNIGSWDVSKVTDMSSMFREAVNFNQNLNWTVSNVKKMHYMFHDASSFNGDITGWDVSAVDNMEAMFWGAKAFNGNIGNWTVSNVINMKHMFHDAEVFNHDLHWNVSKVEDMSWMFANAKVFNGNINNWIAPNVNNMSYMFRGAEMFEGDISDWEVLNVTDMQNMFFKASRFNGNIGDWIVSKVENMAYMFREAAAFNRDLRWDVSKVTRMAYMFYSASAFNGNISGWVPSSLESMENMFKYASSFNSDIGGWDVSKVGNMNSAFNEATAFNQSLRNWKIASVTNMANMLDNSGLSRENYDATLTGWNTYNESLSSPITGITLGAKGLKYCKSASARENLMTNRQWNIQEDLEECPRRFITTWTVQAGDTEITIPTSSTYAYNYDVYWESTSDPNVKGSFEGVTANQVIDFGVAGTYRVEIGGDFPHFYLNNHSDYGSKLQSIDQWGDIQWKSMNSAFKGANEMEYNATDLPDLSQVTDLSYMFFGAKSFNGEIGSWDVSNVKDMSYMFSWCDYFNQDINNWNVSKVENMSYMFDRAARFTKDLNKWNVSKVKNMSFMFYRAFLFNGEIGSWDVSNVENMNGMFSNAPLFNKDIGGWVVSNVQNMKEMFDHAALFNKNVGNWKVSNVEDMSGMFHYATVFNQNLNKWDVAKVKDMRDMFAFARAFNGDIEDWEVSGVKNMGSMFSSARSFNGDLSKWASKVSNVTEMGSMFFGASIFNGDVSRWEVGNVTDMSFMFSGTQLFNRDLSYWNVSKVVLMQAMFSDTRVFNGNIDNWDVSKVVDMRWMFSYAESFNRNIGQWTVSNVVSMLEMFKEAASFNYSLGNWKIESVNNMFRMLDGSGLSKENYDATLIGWNTYNESLSSPITGITLGAKGLKYCMSASARENLKINRQWNIQEDLEECPRRFITTWTVQAGDTEITIPTSSTYAYNYDVYWESTSDPNVKGELKGVTGNQVIDFGAVGTYRVEIGGDFPHFYMDNNAINAPKLHSIDQWGDIEWKSMSDAFAGAVNMEYNATDVPDLSQVTAMDGMFQAALKFNGDIGAWDVSHVKNMRHTFSYAAVFNADINDWDVSNVEDMRYLFYGTAFNRNLTNWKVFNVNNMERMFAATSDFNGNISNWDVSNVKDMRAMFDGAVKFNGNISNWKVFNVTDMTLMFANAALFNQDIGNWNVSGVKNMQNMFSSASSFNKDLRWDVSKVENMSGMFSMASQFNGDISSWDVSNVKDMSYMFSWCDYFNQDIGGWAVSAVKNMSRMFQNTTSFNKNIGNWDVAAVNDMNGMFWGATAFNHTLGNWKITSIVKMENMLDDSGLSKENYDATLTGWNTYNESLSSPITGITLGAKGLKYCMSASARENLKTNRQWNIQEDLEECPRRFITTWTVPANDTEITISTNNVPHLDPNISSYTYNYNVYWESTTDPNVNGLLGGLTSSQTIDFGSAGTYRVEIGGDFPHFYLNNNQNSRSKLKSIDQWGDIQWESMKSAFHGAENMVYAATDKPDLSKVKEMDSMFEGAIEFNGNIGNWDVSNVTSMSSVFQRATKFNQNLNDWKVHNVQNMRMMFSSATAFNGDISSWNVSSVMRMDNMFSEATQFNQNLNDWKVHNVSLMSMMFYKAKAFNGNISSWDVSGVTNMSGMFMDATKFNQDIGGWTVSAVEDMSLMLYGAASFNKNIGNWDVAAVNDMNAMFWGATAFNHTLGNWKIASRVNMDNMLNNSGLSKGNYDATLIGWNTYNESLPTPVTGIILGARGLKYCRSGADRDNLMTKRSWNIQGDQEECSVLTVVADPGQGKVYGNDEPSVYTYTVTGFDTGDDEQIMQGALTRVQGEQVGAYNILQGTLSAPYYTINFQSSQFNITKAQLTVTANAGQQKVYGQPNPSVYTYAVSGLTHSDTEGGVLTGSLSRVQGESVGDYTITEGSLQLTTLGSQNYTLSFLSDKFKITQAQLTVTADAGQQKVYGQPNPLPYTYTVSGLVYGDTEASVLTGSLSRDAGEVVGNYNIIQNTLKLTTQGNSNYTLDFKTDQFKITPAKLTVIVNAGQQKVYGKPDPLVYTYMVYGLTNDDIQGGVLTGSLSRNVGEAVGDYDIIQNTLKLTTQDGSNYTLDFISDKFKITQALLIVTANAGQQKVYGESNPSVYTYTVNGLTHGDTEEIILTGTLSRTSGEAVGEYDITQNTLKLTSQGAKNYMLSFRSDQFKITPATLTVTANAGQQKVYGQSNPSVYTYTVNGLANGDTEASVLTGSLSRVSGELVGEYPITQGSLSLISSSNRNYILSFQSDKFKITQAQLTVTANVGQYKVYGEANPPAYTYTVNGLTNDDIQGGVLTGSLSRVSGEVVGDYPITQGSLLLTVQGSQNYILAFKSNDFTIKPIILVVTPTANQGKVYGGIDPVTLTYTVTDLNGNDKGNLVSGKLDRKPGENAGRYEITIGSLTPNANHTIQLEKEYYTIAKAMLRVKAKDVTVCQGEELILGYEIESTDWVNGENESVLTSKPKVSGPSTGSKVPGVFDLEVHSASAINYDFIYTKGRLEVYRLPEPTIVKVSEGDPLIGSIVKLEANGDASSTYEWTWEGGSGVVTGTEVSIPVSQGKTRVSLTETNTNGCSATTTYLIKTQGGVKILIPNNFITPNGDGKNDVWVVSNLDHFTSHHLVIVDRSGRKVYESNNYQSDWGGISLSGETLGEGTYYYMLNVDGEMYKSFVTIIR</sequence>
<organism evidence="12 13">
    <name type="scientific">Pseudopedobacter beijingensis</name>
    <dbReference type="NCBI Taxonomy" id="1207056"/>
    <lineage>
        <taxon>Bacteria</taxon>
        <taxon>Pseudomonadati</taxon>
        <taxon>Bacteroidota</taxon>
        <taxon>Sphingobacteriia</taxon>
        <taxon>Sphingobacteriales</taxon>
        <taxon>Sphingobacteriaceae</taxon>
        <taxon>Pseudopedobacter</taxon>
    </lineage>
</organism>
<evidence type="ECO:0000256" key="10">
    <source>
        <dbReference type="SAM" id="SignalP"/>
    </source>
</evidence>
<keyword evidence="5" id="KW-1133">Transmembrane helix</keyword>
<evidence type="ECO:0000256" key="1">
    <source>
        <dbReference type="ARBA" id="ARBA00004236"/>
    </source>
</evidence>
<keyword evidence="7" id="KW-0675">Receptor</keyword>
<feature type="domain" description="MBG" evidence="11">
    <location>
        <begin position="2481"/>
        <end position="2559"/>
    </location>
</feature>
<keyword evidence="3" id="KW-0812">Transmembrane</keyword>
<evidence type="ECO:0000256" key="6">
    <source>
        <dbReference type="ARBA" id="ARBA00023136"/>
    </source>
</evidence>
<dbReference type="Proteomes" id="UP001597118">
    <property type="component" value="Unassembled WGS sequence"/>
</dbReference>
<dbReference type="InterPro" id="IPR005046">
    <property type="entry name" value="DUF285"/>
</dbReference>
<evidence type="ECO:0000256" key="7">
    <source>
        <dbReference type="ARBA" id="ARBA00023170"/>
    </source>
</evidence>
<comment type="subcellular location">
    <subcellularLocation>
        <location evidence="1">Cell membrane</location>
    </subcellularLocation>
    <subcellularLocation>
        <location evidence="9">Endomembrane system</location>
        <topology evidence="9">Single-pass membrane protein</topology>
    </subcellularLocation>
</comment>
<evidence type="ECO:0000256" key="4">
    <source>
        <dbReference type="ARBA" id="ARBA00022729"/>
    </source>
</evidence>
<dbReference type="EMBL" id="JBHUDG010000001">
    <property type="protein sequence ID" value="MFD1628268.1"/>
    <property type="molecule type" value="Genomic_DNA"/>
</dbReference>
<feature type="chain" id="PRO_5045300389" evidence="10">
    <location>
        <begin position="24"/>
        <end position="2980"/>
    </location>
</feature>
<dbReference type="Pfam" id="PF03382">
    <property type="entry name" value="DUF285"/>
    <property type="match status" value="10"/>
</dbReference>
<dbReference type="Gene3D" id="3.30.160.710">
    <property type="match status" value="1"/>
</dbReference>
<dbReference type="NCBIfam" id="TIGR04131">
    <property type="entry name" value="Bac_Flav_CTERM"/>
    <property type="match status" value="1"/>
</dbReference>
<keyword evidence="4 10" id="KW-0732">Signal</keyword>
<evidence type="ECO:0000256" key="3">
    <source>
        <dbReference type="ARBA" id="ARBA00022692"/>
    </source>
</evidence>
<gene>
    <name evidence="12" type="ORF">ACFSAH_00185</name>
</gene>
<evidence type="ECO:0000313" key="12">
    <source>
        <dbReference type="EMBL" id="MFD1628268.1"/>
    </source>
</evidence>